<dbReference type="Pfam" id="PF05380">
    <property type="entry name" value="Peptidase_A17"/>
    <property type="match status" value="1"/>
</dbReference>
<dbReference type="AlphaFoldDB" id="A0A8X6N0J3"/>
<dbReference type="OrthoDB" id="8194935at2759"/>
<dbReference type="EMBL" id="BMAW01052854">
    <property type="protein sequence ID" value="GFS87801.1"/>
    <property type="molecule type" value="Genomic_DNA"/>
</dbReference>
<dbReference type="Proteomes" id="UP000887013">
    <property type="component" value="Unassembled WGS sequence"/>
</dbReference>
<reference evidence="1" key="1">
    <citation type="submission" date="2020-08" db="EMBL/GenBank/DDBJ databases">
        <title>Multicomponent nature underlies the extraordinary mechanical properties of spider dragline silk.</title>
        <authorList>
            <person name="Kono N."/>
            <person name="Nakamura H."/>
            <person name="Mori M."/>
            <person name="Yoshida Y."/>
            <person name="Ohtoshi R."/>
            <person name="Malay A.D."/>
            <person name="Moran D.A.P."/>
            <person name="Tomita M."/>
            <person name="Numata K."/>
            <person name="Arakawa K."/>
        </authorList>
    </citation>
    <scope>NUCLEOTIDE SEQUENCE</scope>
</reference>
<comment type="caution">
    <text evidence="1">The sequence shown here is derived from an EMBL/GenBank/DDBJ whole genome shotgun (WGS) entry which is preliminary data.</text>
</comment>
<dbReference type="PANTHER" id="PTHR47331">
    <property type="entry name" value="PHD-TYPE DOMAIN-CONTAINING PROTEIN"/>
    <property type="match status" value="1"/>
</dbReference>
<organism evidence="1 2">
    <name type="scientific">Nephila pilipes</name>
    <name type="common">Giant wood spider</name>
    <name type="synonym">Nephila maculata</name>
    <dbReference type="NCBI Taxonomy" id="299642"/>
    <lineage>
        <taxon>Eukaryota</taxon>
        <taxon>Metazoa</taxon>
        <taxon>Ecdysozoa</taxon>
        <taxon>Arthropoda</taxon>
        <taxon>Chelicerata</taxon>
        <taxon>Arachnida</taxon>
        <taxon>Araneae</taxon>
        <taxon>Araneomorphae</taxon>
        <taxon>Entelegynae</taxon>
        <taxon>Araneoidea</taxon>
        <taxon>Nephilidae</taxon>
        <taxon>Nephila</taxon>
    </lineage>
</organism>
<keyword evidence="2" id="KW-1185">Reference proteome</keyword>
<dbReference type="InterPro" id="IPR008042">
    <property type="entry name" value="Retrotrans_Pao"/>
</dbReference>
<name>A0A8X6N0J3_NEPPI</name>
<dbReference type="InterPro" id="IPR043502">
    <property type="entry name" value="DNA/RNA_pol_sf"/>
</dbReference>
<accession>A0A8X6N0J3</accession>
<gene>
    <name evidence="1" type="primary">AVEN_141842_1</name>
    <name evidence="1" type="ORF">NPIL_193461</name>
</gene>
<evidence type="ECO:0000313" key="2">
    <source>
        <dbReference type="Proteomes" id="UP000887013"/>
    </source>
</evidence>
<dbReference type="GO" id="GO:0071897">
    <property type="term" value="P:DNA biosynthetic process"/>
    <property type="evidence" value="ECO:0007669"/>
    <property type="project" value="UniProtKB-ARBA"/>
</dbReference>
<dbReference type="SUPFAM" id="SSF56672">
    <property type="entry name" value="DNA/RNA polymerases"/>
    <property type="match status" value="1"/>
</dbReference>
<protein>
    <submittedName>
        <fullName evidence="1">DUF1758 domain-containing protein</fullName>
    </submittedName>
</protein>
<sequence>MMRFRKHPFAYIADIQKMYGMINIHPSHRILQRIEWKDSELSPVKTFELSTVTYSTVSAPFLATQTLLQFADDEGNNFLFATSIVKEDFYVDDVLSDAKILPEWIEMQQQLTSMLNRTSMKLHKWRDVEVIKLHSFYNASEASFGAVVYRKSQTPARDVAINIVASKSRRAH</sequence>
<evidence type="ECO:0000313" key="1">
    <source>
        <dbReference type="EMBL" id="GFS87801.1"/>
    </source>
</evidence>
<proteinExistence type="predicted"/>